<feature type="region of interest" description="Disordered" evidence="1">
    <location>
        <begin position="40"/>
        <end position="97"/>
    </location>
</feature>
<feature type="compositionally biased region" description="Basic and acidic residues" evidence="1">
    <location>
        <begin position="86"/>
        <end position="97"/>
    </location>
</feature>
<sequence>MERQQVIVADKKMAELVRLVIRVKNGEEVRQVEGLLEGNGEATNDCSRQEDGGVGKVGGLSEEWGGSEAGGGTGAGGTERSNGRTIEGDESGRLSKA</sequence>
<feature type="compositionally biased region" description="Gly residues" evidence="1">
    <location>
        <begin position="67"/>
        <end position="77"/>
    </location>
</feature>
<protein>
    <submittedName>
        <fullName evidence="2">Uncharacterized protein</fullName>
    </submittedName>
</protein>
<evidence type="ECO:0000256" key="1">
    <source>
        <dbReference type="SAM" id="MobiDB-lite"/>
    </source>
</evidence>
<gene>
    <name evidence="2" type="ORF">GH714_013964</name>
</gene>
<comment type="caution">
    <text evidence="2">The sequence shown here is derived from an EMBL/GenBank/DDBJ whole genome shotgun (WGS) entry which is preliminary data.</text>
</comment>
<dbReference type="EMBL" id="JAAGAX010000009">
    <property type="protein sequence ID" value="KAF2303123.1"/>
    <property type="molecule type" value="Genomic_DNA"/>
</dbReference>
<evidence type="ECO:0000313" key="2">
    <source>
        <dbReference type="EMBL" id="KAF2303123.1"/>
    </source>
</evidence>
<keyword evidence="3" id="KW-1185">Reference proteome</keyword>
<reference evidence="2 3" key="1">
    <citation type="journal article" date="2020" name="Mol. Plant">
        <title>The Chromosome-Based Rubber Tree Genome Provides New Insights into Spurge Genome Evolution and Rubber Biosynthesis.</title>
        <authorList>
            <person name="Liu J."/>
            <person name="Shi C."/>
            <person name="Shi C.C."/>
            <person name="Li W."/>
            <person name="Zhang Q.J."/>
            <person name="Zhang Y."/>
            <person name="Li K."/>
            <person name="Lu H.F."/>
            <person name="Shi C."/>
            <person name="Zhu S.T."/>
            <person name="Xiao Z.Y."/>
            <person name="Nan H."/>
            <person name="Yue Y."/>
            <person name="Zhu X.G."/>
            <person name="Wu Y."/>
            <person name="Hong X.N."/>
            <person name="Fan G.Y."/>
            <person name="Tong Y."/>
            <person name="Zhang D."/>
            <person name="Mao C.L."/>
            <person name="Liu Y.L."/>
            <person name="Hao S.J."/>
            <person name="Liu W.Q."/>
            <person name="Lv M.Q."/>
            <person name="Zhang H.B."/>
            <person name="Liu Y."/>
            <person name="Hu-Tang G.R."/>
            <person name="Wang J.P."/>
            <person name="Wang J.H."/>
            <person name="Sun Y.H."/>
            <person name="Ni S.B."/>
            <person name="Chen W.B."/>
            <person name="Zhang X.C."/>
            <person name="Jiao Y.N."/>
            <person name="Eichler E.E."/>
            <person name="Li G.H."/>
            <person name="Liu X."/>
            <person name="Gao L.Z."/>
        </authorList>
    </citation>
    <scope>NUCLEOTIDE SEQUENCE [LARGE SCALE GENOMIC DNA]</scope>
    <source>
        <strain evidence="3">cv. GT1</strain>
        <tissue evidence="2">Leaf</tissue>
    </source>
</reference>
<accession>A0A6A6LSM2</accession>
<evidence type="ECO:0000313" key="3">
    <source>
        <dbReference type="Proteomes" id="UP000467840"/>
    </source>
</evidence>
<proteinExistence type="predicted"/>
<dbReference type="AlphaFoldDB" id="A0A6A6LSM2"/>
<dbReference type="Proteomes" id="UP000467840">
    <property type="component" value="Chromosome 16"/>
</dbReference>
<name>A0A6A6LSM2_HEVBR</name>
<organism evidence="2 3">
    <name type="scientific">Hevea brasiliensis</name>
    <name type="common">Para rubber tree</name>
    <name type="synonym">Siphonia brasiliensis</name>
    <dbReference type="NCBI Taxonomy" id="3981"/>
    <lineage>
        <taxon>Eukaryota</taxon>
        <taxon>Viridiplantae</taxon>
        <taxon>Streptophyta</taxon>
        <taxon>Embryophyta</taxon>
        <taxon>Tracheophyta</taxon>
        <taxon>Spermatophyta</taxon>
        <taxon>Magnoliopsida</taxon>
        <taxon>eudicotyledons</taxon>
        <taxon>Gunneridae</taxon>
        <taxon>Pentapetalae</taxon>
        <taxon>rosids</taxon>
        <taxon>fabids</taxon>
        <taxon>Malpighiales</taxon>
        <taxon>Euphorbiaceae</taxon>
        <taxon>Crotonoideae</taxon>
        <taxon>Micrandreae</taxon>
        <taxon>Hevea</taxon>
    </lineage>
</organism>